<dbReference type="PANTHER" id="PTHR22743">
    <property type="entry name" value="MEPRIN/TRAF-LIKE MATH FAMILY-C.ELEGANS"/>
    <property type="match status" value="1"/>
</dbReference>
<evidence type="ECO:0000256" key="1">
    <source>
        <dbReference type="SAM" id="Coils"/>
    </source>
</evidence>
<dbReference type="InterPro" id="IPR002083">
    <property type="entry name" value="MATH/TRAF_dom"/>
</dbReference>
<dbReference type="STRING" id="1561998.A0A1I7ULJ8"/>
<feature type="coiled-coil region" evidence="1">
    <location>
        <begin position="45"/>
        <end position="148"/>
    </location>
</feature>
<dbReference type="InterPro" id="IPR011333">
    <property type="entry name" value="SKP1/BTB/POZ_sf"/>
</dbReference>
<organism evidence="4 5">
    <name type="scientific">Caenorhabditis tropicalis</name>
    <dbReference type="NCBI Taxonomy" id="1561998"/>
    <lineage>
        <taxon>Eukaryota</taxon>
        <taxon>Metazoa</taxon>
        <taxon>Ecdysozoa</taxon>
        <taxon>Nematoda</taxon>
        <taxon>Chromadorea</taxon>
        <taxon>Rhabditida</taxon>
        <taxon>Rhabditina</taxon>
        <taxon>Rhabditomorpha</taxon>
        <taxon>Rhabditoidea</taxon>
        <taxon>Rhabditidae</taxon>
        <taxon>Peloderinae</taxon>
        <taxon>Caenorhabditis</taxon>
    </lineage>
</organism>
<keyword evidence="1" id="KW-0175">Coiled coil</keyword>
<feature type="compositionally biased region" description="Polar residues" evidence="2">
    <location>
        <begin position="1"/>
        <end position="11"/>
    </location>
</feature>
<accession>A0A1I7ULJ8</accession>
<dbReference type="eggNOG" id="ENOG502QQPP">
    <property type="taxonomic scope" value="Eukaryota"/>
</dbReference>
<feature type="domain" description="BTB" evidence="3">
    <location>
        <begin position="299"/>
        <end position="367"/>
    </location>
</feature>
<feature type="region of interest" description="Disordered" evidence="2">
    <location>
        <begin position="1"/>
        <end position="25"/>
    </location>
</feature>
<reference evidence="5" key="1">
    <citation type="submission" date="2016-11" db="UniProtKB">
        <authorList>
            <consortium name="WormBaseParasite"/>
        </authorList>
    </citation>
    <scope>IDENTIFICATION</scope>
</reference>
<protein>
    <submittedName>
        <fullName evidence="5">BTB domain-containing protein</fullName>
    </submittedName>
</protein>
<dbReference type="WBParaSite" id="Csp11.Scaffold630.g17180.t1">
    <property type="protein sequence ID" value="Csp11.Scaffold630.g17180.t1"/>
    <property type="gene ID" value="Csp11.Scaffold630.g17180"/>
</dbReference>
<evidence type="ECO:0000313" key="4">
    <source>
        <dbReference type="Proteomes" id="UP000095282"/>
    </source>
</evidence>
<feature type="compositionally biased region" description="Basic and acidic residues" evidence="2">
    <location>
        <begin position="12"/>
        <end position="21"/>
    </location>
</feature>
<dbReference type="Gene3D" id="3.30.710.10">
    <property type="entry name" value="Potassium Channel Kv1.1, Chain A"/>
    <property type="match status" value="1"/>
</dbReference>
<dbReference type="PANTHER" id="PTHR22743:SF165">
    <property type="entry name" value="BTB AND MATH DOMAIN CONTAINING-RELATED"/>
    <property type="match status" value="1"/>
</dbReference>
<sequence>MDQHDVNNNNRMESRTSRVFDRTQTSGVESSIDYRDCFDSNDKLLKEMKKVKKDLQKELDFIENNQELRDKLNKGILEKMHVNAREEMNKIQRKTEELMEKLRKIEERSDKILQSVKMNRMEIEKLQMNEIQSKKVEKEEQLDSKEFKTCQKEFILKEEVNFSRNPTINVCFGSEEHFNVPWKLFVHKKNDHLLFYLNCMKSLSSGKWLIDTEFQLKIVSPNGKELVQTREFVFGNFKNRNEPQYMSYGAAQFLEWRTLEKEYLINGKLTLVAHIKINKIIGCYKPKLKNFDGWVMEFSDVILNVGGTKFYLYKLSVLASHSPYFKNLLEEFLKYPKNFEFFLSGIDPEDFHFFLEVLCDNIVEVCLLISKRFESESIKRLCEQFLIEKSQKGLRKKMQLAMNYKLETLKKKCLSGTTSAKEIRWLISGDIRDLDPSSMADVLERVLSFN</sequence>
<keyword evidence="4" id="KW-1185">Reference proteome</keyword>
<dbReference type="Gene3D" id="2.60.210.10">
    <property type="entry name" value="Apoptosis, Tumor Necrosis Factor Receptor Associated Protein 2, Chain A"/>
    <property type="match status" value="1"/>
</dbReference>
<dbReference type="Pfam" id="PF00917">
    <property type="entry name" value="MATH"/>
    <property type="match status" value="1"/>
</dbReference>
<dbReference type="InterPro" id="IPR000210">
    <property type="entry name" value="BTB/POZ_dom"/>
</dbReference>
<dbReference type="SUPFAM" id="SSF49599">
    <property type="entry name" value="TRAF domain-like"/>
    <property type="match status" value="1"/>
</dbReference>
<dbReference type="SUPFAM" id="SSF54695">
    <property type="entry name" value="POZ domain"/>
    <property type="match status" value="1"/>
</dbReference>
<name>A0A1I7ULJ8_9PELO</name>
<evidence type="ECO:0000256" key="2">
    <source>
        <dbReference type="SAM" id="MobiDB-lite"/>
    </source>
</evidence>
<evidence type="ECO:0000313" key="5">
    <source>
        <dbReference type="WBParaSite" id="Csp11.Scaffold630.g17180.t1"/>
    </source>
</evidence>
<dbReference type="InterPro" id="IPR008974">
    <property type="entry name" value="TRAF-like"/>
</dbReference>
<dbReference type="Proteomes" id="UP000095282">
    <property type="component" value="Unplaced"/>
</dbReference>
<dbReference type="Pfam" id="PF00651">
    <property type="entry name" value="BTB"/>
    <property type="match status" value="1"/>
</dbReference>
<dbReference type="CDD" id="cd00121">
    <property type="entry name" value="MATH"/>
    <property type="match status" value="1"/>
</dbReference>
<dbReference type="InterPro" id="IPR052664">
    <property type="entry name" value="BTB-MATH_domain_protein"/>
</dbReference>
<dbReference type="SMART" id="SM00225">
    <property type="entry name" value="BTB"/>
    <property type="match status" value="1"/>
</dbReference>
<dbReference type="CDD" id="cd18186">
    <property type="entry name" value="BTB_POZ_ZBTB_KLHL-like"/>
    <property type="match status" value="1"/>
</dbReference>
<dbReference type="PROSITE" id="PS50097">
    <property type="entry name" value="BTB"/>
    <property type="match status" value="1"/>
</dbReference>
<evidence type="ECO:0000259" key="3">
    <source>
        <dbReference type="PROSITE" id="PS50097"/>
    </source>
</evidence>
<dbReference type="SMART" id="SM00061">
    <property type="entry name" value="MATH"/>
    <property type="match status" value="1"/>
</dbReference>
<proteinExistence type="predicted"/>
<dbReference type="AlphaFoldDB" id="A0A1I7ULJ8"/>